<feature type="binding site" evidence="2">
    <location>
        <begin position="310"/>
        <end position="311"/>
    </location>
    <ligand>
        <name>ATP</name>
        <dbReference type="ChEBI" id="CHEBI:30616"/>
    </ligand>
</feature>
<dbReference type="EMBL" id="VLPL01000007">
    <property type="protein sequence ID" value="TSJ41699.1"/>
    <property type="molecule type" value="Genomic_DNA"/>
</dbReference>
<dbReference type="GO" id="GO:0003677">
    <property type="term" value="F:DNA binding"/>
    <property type="evidence" value="ECO:0007669"/>
    <property type="project" value="InterPro"/>
</dbReference>
<evidence type="ECO:0000259" key="5">
    <source>
        <dbReference type="PROSITE" id="PS51459"/>
    </source>
</evidence>
<dbReference type="PROSITE" id="PS51459">
    <property type="entry name" value="FIDO"/>
    <property type="match status" value="1"/>
</dbReference>
<dbReference type="Pfam" id="PF01381">
    <property type="entry name" value="HTH_3"/>
    <property type="match status" value="1"/>
</dbReference>
<dbReference type="GO" id="GO:0005524">
    <property type="term" value="F:ATP binding"/>
    <property type="evidence" value="ECO:0007669"/>
    <property type="project" value="UniProtKB-KW"/>
</dbReference>
<dbReference type="InterPro" id="IPR040198">
    <property type="entry name" value="Fido_containing"/>
</dbReference>
<dbReference type="Pfam" id="PF02661">
    <property type="entry name" value="Fic"/>
    <property type="match status" value="1"/>
</dbReference>
<dbReference type="PANTHER" id="PTHR13504:SF38">
    <property type="entry name" value="FIDO DOMAIN-CONTAINING PROTEIN"/>
    <property type="match status" value="1"/>
</dbReference>
<dbReference type="PROSITE" id="PS50943">
    <property type="entry name" value="HTH_CROC1"/>
    <property type="match status" value="1"/>
</dbReference>
<feature type="site" description="Important for autoinhibition of adenylyltransferase activity" evidence="3">
    <location>
        <position position="143"/>
    </location>
</feature>
<evidence type="ECO:0000256" key="2">
    <source>
        <dbReference type="PIRSR" id="PIRSR640198-2"/>
    </source>
</evidence>
<gene>
    <name evidence="6" type="ORF">FO442_13995</name>
</gene>
<dbReference type="SUPFAM" id="SSF140931">
    <property type="entry name" value="Fic-like"/>
    <property type="match status" value="1"/>
</dbReference>
<name>A0A556MPQ7_9FLAO</name>
<keyword evidence="2" id="KW-0067">ATP-binding</keyword>
<comment type="caution">
    <text evidence="6">The sequence shown here is derived from an EMBL/GenBank/DDBJ whole genome shotgun (WGS) entry which is preliminary data.</text>
</comment>
<proteinExistence type="predicted"/>
<evidence type="ECO:0000256" key="1">
    <source>
        <dbReference type="PIRSR" id="PIRSR640198-1"/>
    </source>
</evidence>
<evidence type="ECO:0000313" key="6">
    <source>
        <dbReference type="EMBL" id="TSJ41699.1"/>
    </source>
</evidence>
<dbReference type="InterPro" id="IPR010982">
    <property type="entry name" value="Lambda_DNA-bd_dom_sf"/>
</dbReference>
<dbReference type="Gene3D" id="1.10.3290.10">
    <property type="entry name" value="Fido-like domain"/>
    <property type="match status" value="1"/>
</dbReference>
<accession>A0A556MPQ7</accession>
<dbReference type="SUPFAM" id="SSF47413">
    <property type="entry name" value="lambda repressor-like DNA-binding domains"/>
    <property type="match status" value="1"/>
</dbReference>
<evidence type="ECO:0000313" key="7">
    <source>
        <dbReference type="Proteomes" id="UP000316008"/>
    </source>
</evidence>
<feature type="binding site" evidence="2">
    <location>
        <begin position="276"/>
        <end position="283"/>
    </location>
    <ligand>
        <name>ATP</name>
        <dbReference type="ChEBI" id="CHEBI:30616"/>
    </ligand>
</feature>
<dbReference type="InterPro" id="IPR036597">
    <property type="entry name" value="Fido-like_dom_sf"/>
</dbReference>
<dbReference type="CDD" id="cd00093">
    <property type="entry name" value="HTH_XRE"/>
    <property type="match status" value="1"/>
</dbReference>
<dbReference type="InterPro" id="IPR003812">
    <property type="entry name" value="Fido"/>
</dbReference>
<feature type="domain" description="Fido" evidence="5">
    <location>
        <begin position="193"/>
        <end position="331"/>
    </location>
</feature>
<reference evidence="6 7" key="1">
    <citation type="submission" date="2019-07" db="EMBL/GenBank/DDBJ databases">
        <authorList>
            <person name="Huq M.A."/>
        </authorList>
    </citation>
    <scope>NUCLEOTIDE SEQUENCE [LARGE SCALE GENOMIC DNA]</scope>
    <source>
        <strain evidence="6 7">MAH-3</strain>
    </source>
</reference>
<dbReference type="InterPro" id="IPR001387">
    <property type="entry name" value="Cro/C1-type_HTH"/>
</dbReference>
<dbReference type="OrthoDB" id="9814400at2"/>
<organism evidence="6 7">
    <name type="scientific">Fluviicola chungangensis</name>
    <dbReference type="NCBI Taxonomy" id="2597671"/>
    <lineage>
        <taxon>Bacteria</taxon>
        <taxon>Pseudomonadati</taxon>
        <taxon>Bacteroidota</taxon>
        <taxon>Flavobacteriia</taxon>
        <taxon>Flavobacteriales</taxon>
        <taxon>Crocinitomicaceae</taxon>
        <taxon>Fluviicola</taxon>
    </lineage>
</organism>
<feature type="active site" evidence="1">
    <location>
        <position position="272"/>
    </location>
</feature>
<evidence type="ECO:0000256" key="3">
    <source>
        <dbReference type="PIRSR" id="PIRSR640198-3"/>
    </source>
</evidence>
<dbReference type="Proteomes" id="UP000316008">
    <property type="component" value="Unassembled WGS sequence"/>
</dbReference>
<dbReference type="PANTHER" id="PTHR13504">
    <property type="entry name" value="FIDO DOMAIN-CONTAINING PROTEIN DDB_G0283145"/>
    <property type="match status" value="1"/>
</dbReference>
<dbReference type="AlphaFoldDB" id="A0A556MPQ7"/>
<keyword evidence="7" id="KW-1185">Reference proteome</keyword>
<sequence length="345" mass="39905">MRFNYTLKELSNLSGIDTALLNKYEKGERQPSEKHLQLLISYLKLNEDDTKATWIGERIYALFDDDSRLFEKAMQVAEKRVKYNRKSKTEHEKAISSQLSELLKECSDLLSIWSSKRPLNQLQLQKMEEYFNLNYTYESNRIEGNTLTLQETYLVVNDGITVGGKSVREHLEAINHAEAITYLGEIIQNKTVFSERVLKEIHYLILKGIDRENAGVYRAIGVRISGSTHLPPEPYLLNPLMEEVFVYYKENKTVLHPVILAAEMHERIVRIHPFIDGNGRTCRLIMNLILMQHGYPIANIKGELENRLRYYNALETASEDNKNAFYTLIAETVIYALKEHIALCG</sequence>
<dbReference type="Gene3D" id="1.10.260.40">
    <property type="entry name" value="lambda repressor-like DNA-binding domains"/>
    <property type="match status" value="1"/>
</dbReference>
<protein>
    <submittedName>
        <fullName evidence="6">Helix-turn-helix domain-containing protein</fullName>
    </submittedName>
</protein>
<keyword evidence="2" id="KW-0547">Nucleotide-binding</keyword>
<evidence type="ECO:0000259" key="4">
    <source>
        <dbReference type="PROSITE" id="PS50943"/>
    </source>
</evidence>
<feature type="domain" description="HTH cro/C1-type" evidence="4">
    <location>
        <begin position="4"/>
        <end position="50"/>
    </location>
</feature>